<dbReference type="STRING" id="913774.A0A0C3CCJ5"/>
<keyword evidence="3" id="KW-0274">FAD</keyword>
<accession>A0A0C3CCJ5</accession>
<dbReference type="GO" id="GO:0004174">
    <property type="term" value="F:electron-transferring-flavoprotein dehydrogenase activity"/>
    <property type="evidence" value="ECO:0007669"/>
    <property type="project" value="TreeGrafter"/>
</dbReference>
<evidence type="ECO:0000313" key="6">
    <source>
        <dbReference type="EMBL" id="KIM96613.1"/>
    </source>
</evidence>
<dbReference type="PANTHER" id="PTHR43735">
    <property type="entry name" value="APOPTOSIS-INDUCING FACTOR 1"/>
    <property type="match status" value="1"/>
</dbReference>
<evidence type="ECO:0000256" key="4">
    <source>
        <dbReference type="ARBA" id="ARBA00023002"/>
    </source>
</evidence>
<organism evidence="6 7">
    <name type="scientific">Oidiodendron maius (strain Zn)</name>
    <dbReference type="NCBI Taxonomy" id="913774"/>
    <lineage>
        <taxon>Eukaryota</taxon>
        <taxon>Fungi</taxon>
        <taxon>Dikarya</taxon>
        <taxon>Ascomycota</taxon>
        <taxon>Pezizomycotina</taxon>
        <taxon>Leotiomycetes</taxon>
        <taxon>Leotiomycetes incertae sedis</taxon>
        <taxon>Myxotrichaceae</taxon>
        <taxon>Oidiodendron</taxon>
    </lineage>
</organism>
<dbReference type="HOGENOM" id="CLU_019845_6_2_1"/>
<dbReference type="GO" id="GO:0005737">
    <property type="term" value="C:cytoplasm"/>
    <property type="evidence" value="ECO:0007669"/>
    <property type="project" value="TreeGrafter"/>
</dbReference>
<dbReference type="Proteomes" id="UP000054321">
    <property type="component" value="Unassembled WGS sequence"/>
</dbReference>
<reference evidence="6 7" key="1">
    <citation type="submission" date="2014-04" db="EMBL/GenBank/DDBJ databases">
        <authorList>
            <consortium name="DOE Joint Genome Institute"/>
            <person name="Kuo A."/>
            <person name="Martino E."/>
            <person name="Perotto S."/>
            <person name="Kohler A."/>
            <person name="Nagy L.G."/>
            <person name="Floudas D."/>
            <person name="Copeland A."/>
            <person name="Barry K.W."/>
            <person name="Cichocki N."/>
            <person name="Veneault-Fourrey C."/>
            <person name="LaButti K."/>
            <person name="Lindquist E.A."/>
            <person name="Lipzen A."/>
            <person name="Lundell T."/>
            <person name="Morin E."/>
            <person name="Murat C."/>
            <person name="Sun H."/>
            <person name="Tunlid A."/>
            <person name="Henrissat B."/>
            <person name="Grigoriev I.V."/>
            <person name="Hibbett D.S."/>
            <person name="Martin F."/>
            <person name="Nordberg H.P."/>
            <person name="Cantor M.N."/>
            <person name="Hua S.X."/>
        </authorList>
    </citation>
    <scope>NUCLEOTIDE SEQUENCE [LARGE SCALE GENOMIC DNA]</scope>
    <source>
        <strain evidence="6 7">Zn</strain>
    </source>
</reference>
<reference evidence="7" key="2">
    <citation type="submission" date="2015-01" db="EMBL/GenBank/DDBJ databases">
        <title>Evolutionary Origins and Diversification of the Mycorrhizal Mutualists.</title>
        <authorList>
            <consortium name="DOE Joint Genome Institute"/>
            <consortium name="Mycorrhizal Genomics Consortium"/>
            <person name="Kohler A."/>
            <person name="Kuo A."/>
            <person name="Nagy L.G."/>
            <person name="Floudas D."/>
            <person name="Copeland A."/>
            <person name="Barry K.W."/>
            <person name="Cichocki N."/>
            <person name="Veneault-Fourrey C."/>
            <person name="LaButti K."/>
            <person name="Lindquist E.A."/>
            <person name="Lipzen A."/>
            <person name="Lundell T."/>
            <person name="Morin E."/>
            <person name="Murat C."/>
            <person name="Riley R."/>
            <person name="Ohm R."/>
            <person name="Sun H."/>
            <person name="Tunlid A."/>
            <person name="Henrissat B."/>
            <person name="Grigoriev I.V."/>
            <person name="Hibbett D.S."/>
            <person name="Martin F."/>
        </authorList>
    </citation>
    <scope>NUCLEOTIDE SEQUENCE [LARGE SCALE GENOMIC DNA]</scope>
    <source>
        <strain evidence="7">Zn</strain>
    </source>
</reference>
<dbReference type="EMBL" id="KN832884">
    <property type="protein sequence ID" value="KIM96613.1"/>
    <property type="molecule type" value="Genomic_DNA"/>
</dbReference>
<dbReference type="SUPFAM" id="SSF51905">
    <property type="entry name" value="FAD/NAD(P)-binding domain"/>
    <property type="match status" value="2"/>
</dbReference>
<sequence length="367" mass="39519">MTNIVILGASFAGLSTAHRILKQAAKAGVPVKITLLSPNTDFYWNIATPRALVPGQLSDDRVFRPISAGFSKYTPSQFEFIVASAESLDVVARKVMLSTNVTINYDFLILATGSSSKEGTPLKTLESTEATKDALHDFQARVERAETIVIAGAGATGVEIAGELGFEYRQQKKIILIASGTRILEQAIPSVSKTATNLLQNLKVDIKLQTKVASFANTPEGRQELTFSGGDKLVADLYIPTFGLTPNSSYVPPKFRNANGFVTVDQYLKVKGAENVWAIGDVSDLEPLQFMVANNQSAHLAKNIILILSKKMPLPYKLSMRGMGVSVGKKAGTGFLGGVKLPGVLVNMLRKNLFIDNLPPTVDGSVF</sequence>
<keyword evidence="7" id="KW-1185">Reference proteome</keyword>
<evidence type="ECO:0000313" key="7">
    <source>
        <dbReference type="Proteomes" id="UP000054321"/>
    </source>
</evidence>
<evidence type="ECO:0000256" key="1">
    <source>
        <dbReference type="ARBA" id="ARBA00006442"/>
    </source>
</evidence>
<dbReference type="OrthoDB" id="202203at2759"/>
<protein>
    <recommendedName>
        <fullName evidence="5">FAD/NAD(P)-binding domain-containing protein</fullName>
    </recommendedName>
</protein>
<dbReference type="InterPro" id="IPR036188">
    <property type="entry name" value="FAD/NAD-bd_sf"/>
</dbReference>
<proteinExistence type="inferred from homology"/>
<name>A0A0C3CCJ5_OIDMZ</name>
<keyword evidence="4" id="KW-0560">Oxidoreductase</keyword>
<dbReference type="InParanoid" id="A0A0C3CCJ5"/>
<dbReference type="GO" id="GO:0050660">
    <property type="term" value="F:flavin adenine dinucleotide binding"/>
    <property type="evidence" value="ECO:0007669"/>
    <property type="project" value="TreeGrafter"/>
</dbReference>
<dbReference type="PRINTS" id="PR00411">
    <property type="entry name" value="PNDRDTASEI"/>
</dbReference>
<feature type="domain" description="FAD/NAD(P)-binding" evidence="5">
    <location>
        <begin position="3"/>
        <end position="295"/>
    </location>
</feature>
<dbReference type="PANTHER" id="PTHR43735:SF3">
    <property type="entry name" value="FERROPTOSIS SUPPRESSOR PROTEIN 1"/>
    <property type="match status" value="1"/>
</dbReference>
<comment type="similarity">
    <text evidence="1">Belongs to the FAD-dependent oxidoreductase family.</text>
</comment>
<dbReference type="AlphaFoldDB" id="A0A0C3CCJ5"/>
<evidence type="ECO:0000256" key="3">
    <source>
        <dbReference type="ARBA" id="ARBA00022827"/>
    </source>
</evidence>
<dbReference type="PRINTS" id="PR00368">
    <property type="entry name" value="FADPNR"/>
</dbReference>
<evidence type="ECO:0000256" key="2">
    <source>
        <dbReference type="ARBA" id="ARBA00022630"/>
    </source>
</evidence>
<dbReference type="InterPro" id="IPR023753">
    <property type="entry name" value="FAD/NAD-binding_dom"/>
</dbReference>
<gene>
    <name evidence="6" type="ORF">OIDMADRAFT_205304</name>
</gene>
<dbReference type="Pfam" id="PF07992">
    <property type="entry name" value="Pyr_redox_2"/>
    <property type="match status" value="1"/>
</dbReference>
<evidence type="ECO:0000259" key="5">
    <source>
        <dbReference type="Pfam" id="PF07992"/>
    </source>
</evidence>
<dbReference type="FunCoup" id="A0A0C3CCJ5">
    <property type="interactions" value="414"/>
</dbReference>
<dbReference type="Gene3D" id="3.50.50.100">
    <property type="match status" value="1"/>
</dbReference>
<keyword evidence="2" id="KW-0285">Flavoprotein</keyword>